<gene>
    <name evidence="2" type="ORF">TCIL3000_11_10500</name>
</gene>
<protein>
    <submittedName>
        <fullName evidence="2">Uncharacterized protein TCIL3000_11_10500</fullName>
    </submittedName>
</protein>
<feature type="region of interest" description="Disordered" evidence="1">
    <location>
        <begin position="71"/>
        <end position="103"/>
    </location>
</feature>
<name>G0V1Q6_TRYCI</name>
<reference evidence="2" key="1">
    <citation type="journal article" date="2012" name="Proc. Natl. Acad. Sci. U.S.A.">
        <title>Antigenic diversity is generated by distinct evolutionary mechanisms in African trypanosome species.</title>
        <authorList>
            <person name="Jackson A.P."/>
            <person name="Berry A."/>
            <person name="Aslett M."/>
            <person name="Allison H.C."/>
            <person name="Burton P."/>
            <person name="Vavrova-Anderson J."/>
            <person name="Brown R."/>
            <person name="Browne H."/>
            <person name="Corton N."/>
            <person name="Hauser H."/>
            <person name="Gamble J."/>
            <person name="Gilderthorp R."/>
            <person name="Marcello L."/>
            <person name="McQuillan J."/>
            <person name="Otto T.D."/>
            <person name="Quail M.A."/>
            <person name="Sanders M.J."/>
            <person name="van Tonder A."/>
            <person name="Ginger M.L."/>
            <person name="Field M.C."/>
            <person name="Barry J.D."/>
            <person name="Hertz-Fowler C."/>
            <person name="Berriman M."/>
        </authorList>
    </citation>
    <scope>NUCLEOTIDE SEQUENCE</scope>
    <source>
        <strain evidence="2">IL3000</strain>
    </source>
</reference>
<dbReference type="AlphaFoldDB" id="G0V1Q6"/>
<dbReference type="VEuPathDB" id="TriTrypDB:TcIL3000.11.10500"/>
<feature type="compositionally biased region" description="Polar residues" evidence="1">
    <location>
        <begin position="72"/>
        <end position="88"/>
    </location>
</feature>
<dbReference type="EMBL" id="HE575324">
    <property type="protein sequence ID" value="CCC95577.1"/>
    <property type="molecule type" value="Genomic_DNA"/>
</dbReference>
<accession>G0V1Q6</accession>
<evidence type="ECO:0000313" key="2">
    <source>
        <dbReference type="EMBL" id="CCC95577.1"/>
    </source>
</evidence>
<sequence>MCILETQPSTLFIVTMSCSRWAKLSSRISRGFKTPVKISRAQSLNLNQTTVAKQQREAAGRRLSAALLSARQQTQHQPSDGHTVQVTPTHIRPPSQKEKPTTTTNAWHTYASPLRVGLWLKAGDAGEKVVQRLRIVTTTGERDAKQDELLYSHTAKEEIYKQQWQPCENAHIITVALVTTK</sequence>
<organism evidence="2">
    <name type="scientific">Trypanosoma congolense (strain IL3000)</name>
    <dbReference type="NCBI Taxonomy" id="1068625"/>
    <lineage>
        <taxon>Eukaryota</taxon>
        <taxon>Discoba</taxon>
        <taxon>Euglenozoa</taxon>
        <taxon>Kinetoplastea</taxon>
        <taxon>Metakinetoplastina</taxon>
        <taxon>Trypanosomatida</taxon>
        <taxon>Trypanosomatidae</taxon>
        <taxon>Trypanosoma</taxon>
        <taxon>Nannomonas</taxon>
    </lineage>
</organism>
<evidence type="ECO:0000256" key="1">
    <source>
        <dbReference type="SAM" id="MobiDB-lite"/>
    </source>
</evidence>
<proteinExistence type="predicted"/>